<accession>A0ABY4QPJ2</accession>
<organism evidence="2 3">
    <name type="scientific">Candidatus Mycobacterium methanotrophicum</name>
    <dbReference type="NCBI Taxonomy" id="2943498"/>
    <lineage>
        <taxon>Bacteria</taxon>
        <taxon>Bacillati</taxon>
        <taxon>Actinomycetota</taxon>
        <taxon>Actinomycetes</taxon>
        <taxon>Mycobacteriales</taxon>
        <taxon>Mycobacteriaceae</taxon>
        <taxon>Mycobacterium</taxon>
    </lineage>
</organism>
<evidence type="ECO:0000313" key="3">
    <source>
        <dbReference type="Proteomes" id="UP001056610"/>
    </source>
</evidence>
<proteinExistence type="predicted"/>
<feature type="compositionally biased region" description="Basic and acidic residues" evidence="1">
    <location>
        <begin position="21"/>
        <end position="39"/>
    </location>
</feature>
<gene>
    <name evidence="2" type="ORF">M5I08_11975</name>
</gene>
<name>A0ABY4QPJ2_9MYCO</name>
<evidence type="ECO:0000313" key="2">
    <source>
        <dbReference type="EMBL" id="UQX12794.1"/>
    </source>
</evidence>
<dbReference type="RefSeq" id="WP_219065848.1">
    <property type="nucleotide sequence ID" value="NZ_CAJUXY010000003.1"/>
</dbReference>
<keyword evidence="3" id="KW-1185">Reference proteome</keyword>
<evidence type="ECO:0000256" key="1">
    <source>
        <dbReference type="SAM" id="MobiDB-lite"/>
    </source>
</evidence>
<dbReference type="Proteomes" id="UP001056610">
    <property type="component" value="Chromosome"/>
</dbReference>
<sequence>MSSEDTDKEKKTSSDTPELSEEGKEAVHRMAEAYQDRETAVLPGTGRTITGTAINDWIDDEGNPKFGKDKQQEGEQGNA</sequence>
<feature type="region of interest" description="Disordered" evidence="1">
    <location>
        <begin position="1"/>
        <end position="79"/>
    </location>
</feature>
<feature type="compositionally biased region" description="Basic and acidic residues" evidence="1">
    <location>
        <begin position="62"/>
        <end position="73"/>
    </location>
</feature>
<reference evidence="2" key="1">
    <citation type="submission" date="2022-05" db="EMBL/GenBank/DDBJ databases">
        <title>A methanotrophic Mycobacterium dominates a cave microbial ecosystem.</title>
        <authorList>
            <person name="Van Spanning R.J.M."/>
            <person name="Guan Q."/>
            <person name="Melkonian C."/>
            <person name="Gallant J."/>
            <person name="Polerecky L."/>
            <person name="Flot J.-F."/>
            <person name="Brandt B.W."/>
            <person name="Braster M."/>
            <person name="Iturbe Espinoza P."/>
            <person name="Aerts J."/>
            <person name="Meima-Franke M."/>
            <person name="Piersma S.R."/>
            <person name="Bunduc C."/>
            <person name="Ummels R."/>
            <person name="Pain A."/>
            <person name="Fleming E.J."/>
            <person name="van der Wel N."/>
            <person name="Gherman V.D."/>
            <person name="Sarbu S.M."/>
            <person name="Bodelier P.L.E."/>
            <person name="Bitter W."/>
        </authorList>
    </citation>
    <scope>NUCLEOTIDE SEQUENCE</scope>
    <source>
        <strain evidence="2">Sulfur Cave</strain>
    </source>
</reference>
<feature type="compositionally biased region" description="Basic and acidic residues" evidence="1">
    <location>
        <begin position="1"/>
        <end position="13"/>
    </location>
</feature>
<dbReference type="EMBL" id="CP097320">
    <property type="protein sequence ID" value="UQX12794.1"/>
    <property type="molecule type" value="Genomic_DNA"/>
</dbReference>
<protein>
    <submittedName>
        <fullName evidence="2">Uncharacterized protein</fullName>
    </submittedName>
</protein>